<dbReference type="InterPro" id="IPR013249">
    <property type="entry name" value="RNA_pol_sigma70_r4_t2"/>
</dbReference>
<evidence type="ECO:0000256" key="2">
    <source>
        <dbReference type="ARBA" id="ARBA00023015"/>
    </source>
</evidence>
<dbReference type="InterPro" id="IPR014327">
    <property type="entry name" value="RNA_pol_sigma70_bacteroid"/>
</dbReference>
<evidence type="ECO:0000256" key="3">
    <source>
        <dbReference type="ARBA" id="ARBA00023082"/>
    </source>
</evidence>
<reference evidence="7 8" key="1">
    <citation type="submission" date="2015-01" db="EMBL/GenBank/DDBJ databases">
        <title>Draft genome sequence of Pedobacter sp. NL19 isolated from sludge of an effluent treatment pond in an abandoned uranium mine.</title>
        <authorList>
            <person name="Santos T."/>
            <person name="Caetano T."/>
            <person name="Covas C."/>
            <person name="Cruz A."/>
            <person name="Mendo S."/>
        </authorList>
    </citation>
    <scope>NUCLEOTIDE SEQUENCE [LARGE SCALE GENOMIC DNA]</scope>
    <source>
        <strain evidence="7 8">NL19</strain>
    </source>
</reference>
<dbReference type="Gene3D" id="1.10.1740.10">
    <property type="match status" value="1"/>
</dbReference>
<dbReference type="RefSeq" id="WP_041878802.1">
    <property type="nucleotide sequence ID" value="NZ_CP157278.1"/>
</dbReference>
<comment type="caution">
    <text evidence="7">The sequence shown here is derived from an EMBL/GenBank/DDBJ whole genome shotgun (WGS) entry which is preliminary data.</text>
</comment>
<dbReference type="PANTHER" id="PTHR43133">
    <property type="entry name" value="RNA POLYMERASE ECF-TYPE SIGMA FACTO"/>
    <property type="match status" value="1"/>
</dbReference>
<dbReference type="InterPro" id="IPR007627">
    <property type="entry name" value="RNA_pol_sigma70_r2"/>
</dbReference>
<keyword evidence="3" id="KW-0731">Sigma factor</keyword>
<dbReference type="InterPro" id="IPR014284">
    <property type="entry name" value="RNA_pol_sigma-70_dom"/>
</dbReference>
<sequence length="190" mass="22377">MSGFSHLTDNELTNLLKEGNSYAYTEIFERYSEVLLRHAYRFLSVHDEANDVVQDVFLLLWVKKEDIVFQTSLSAYLYASVRNRIFDMISHQKVVSRYIESVSNFMDQDYSVTDYQVREKMLAVLIEKEIQALPEKMRQIFLLSRKEELSYKEIAEQLNITDQTARQQVYNAVRKLKLKISSLLSIIPFV</sequence>
<dbReference type="CDD" id="cd06171">
    <property type="entry name" value="Sigma70_r4"/>
    <property type="match status" value="1"/>
</dbReference>
<dbReference type="SUPFAM" id="SSF88946">
    <property type="entry name" value="Sigma2 domain of RNA polymerase sigma factors"/>
    <property type="match status" value="1"/>
</dbReference>
<accession>A0A0D0GQ49</accession>
<dbReference type="NCBIfam" id="TIGR02985">
    <property type="entry name" value="Sig70_bacteroi1"/>
    <property type="match status" value="1"/>
</dbReference>
<dbReference type="InterPro" id="IPR013324">
    <property type="entry name" value="RNA_pol_sigma_r3/r4-like"/>
</dbReference>
<keyword evidence="4" id="KW-0804">Transcription</keyword>
<feature type="domain" description="RNA polymerase sigma-70 region 2" evidence="5">
    <location>
        <begin position="27"/>
        <end position="93"/>
    </location>
</feature>
<evidence type="ECO:0000259" key="6">
    <source>
        <dbReference type="Pfam" id="PF08281"/>
    </source>
</evidence>
<evidence type="ECO:0000313" key="7">
    <source>
        <dbReference type="EMBL" id="KIO78290.1"/>
    </source>
</evidence>
<dbReference type="Pfam" id="PF08281">
    <property type="entry name" value="Sigma70_r4_2"/>
    <property type="match status" value="1"/>
</dbReference>
<organism evidence="7 8">
    <name type="scientific">Pedobacter lusitanus</name>
    <dbReference type="NCBI Taxonomy" id="1503925"/>
    <lineage>
        <taxon>Bacteria</taxon>
        <taxon>Pseudomonadati</taxon>
        <taxon>Bacteroidota</taxon>
        <taxon>Sphingobacteriia</taxon>
        <taxon>Sphingobacteriales</taxon>
        <taxon>Sphingobacteriaceae</taxon>
        <taxon>Pedobacter</taxon>
    </lineage>
</organism>
<proteinExistence type="inferred from homology"/>
<evidence type="ECO:0000259" key="5">
    <source>
        <dbReference type="Pfam" id="PF04542"/>
    </source>
</evidence>
<evidence type="ECO:0000313" key="8">
    <source>
        <dbReference type="Proteomes" id="UP000032049"/>
    </source>
</evidence>
<keyword evidence="2" id="KW-0805">Transcription regulation</keyword>
<keyword evidence="8" id="KW-1185">Reference proteome</keyword>
<dbReference type="Pfam" id="PF04542">
    <property type="entry name" value="Sigma70_r2"/>
    <property type="match status" value="1"/>
</dbReference>
<name>A0A0D0GQ49_9SPHI</name>
<dbReference type="GO" id="GO:0006352">
    <property type="term" value="P:DNA-templated transcription initiation"/>
    <property type="evidence" value="ECO:0007669"/>
    <property type="project" value="InterPro"/>
</dbReference>
<dbReference type="OrthoDB" id="659569at2"/>
<dbReference type="NCBIfam" id="TIGR02937">
    <property type="entry name" value="sigma70-ECF"/>
    <property type="match status" value="1"/>
</dbReference>
<dbReference type="SUPFAM" id="SSF88659">
    <property type="entry name" value="Sigma3 and sigma4 domains of RNA polymerase sigma factors"/>
    <property type="match status" value="1"/>
</dbReference>
<feature type="domain" description="RNA polymerase sigma factor 70 region 4 type 2" evidence="6">
    <location>
        <begin position="125"/>
        <end position="176"/>
    </location>
</feature>
<protein>
    <submittedName>
        <fullName evidence="7">RNA polymerase sigma 70</fullName>
    </submittedName>
</protein>
<dbReference type="STRING" id="1503925.TH53_04560"/>
<comment type="similarity">
    <text evidence="1">Belongs to the sigma-70 factor family. ECF subfamily.</text>
</comment>
<dbReference type="InterPro" id="IPR039425">
    <property type="entry name" value="RNA_pol_sigma-70-like"/>
</dbReference>
<dbReference type="EMBL" id="JXRA01000017">
    <property type="protein sequence ID" value="KIO78290.1"/>
    <property type="molecule type" value="Genomic_DNA"/>
</dbReference>
<dbReference type="InterPro" id="IPR036388">
    <property type="entry name" value="WH-like_DNA-bd_sf"/>
</dbReference>
<dbReference type="Gene3D" id="1.10.10.10">
    <property type="entry name" value="Winged helix-like DNA-binding domain superfamily/Winged helix DNA-binding domain"/>
    <property type="match status" value="1"/>
</dbReference>
<dbReference type="PANTHER" id="PTHR43133:SF46">
    <property type="entry name" value="RNA POLYMERASE SIGMA-70 FACTOR ECF SUBFAMILY"/>
    <property type="match status" value="1"/>
</dbReference>
<dbReference type="GO" id="GO:0016987">
    <property type="term" value="F:sigma factor activity"/>
    <property type="evidence" value="ECO:0007669"/>
    <property type="project" value="UniProtKB-KW"/>
</dbReference>
<dbReference type="AlphaFoldDB" id="A0A0D0GQ49"/>
<dbReference type="Proteomes" id="UP000032049">
    <property type="component" value="Unassembled WGS sequence"/>
</dbReference>
<dbReference type="InterPro" id="IPR013325">
    <property type="entry name" value="RNA_pol_sigma_r2"/>
</dbReference>
<gene>
    <name evidence="7" type="ORF">TH53_04560</name>
</gene>
<dbReference type="GO" id="GO:0003677">
    <property type="term" value="F:DNA binding"/>
    <property type="evidence" value="ECO:0007669"/>
    <property type="project" value="InterPro"/>
</dbReference>
<evidence type="ECO:0000256" key="1">
    <source>
        <dbReference type="ARBA" id="ARBA00010641"/>
    </source>
</evidence>
<evidence type="ECO:0000256" key="4">
    <source>
        <dbReference type="ARBA" id="ARBA00023163"/>
    </source>
</evidence>